<comment type="caution">
    <text evidence="3">The sequence shown here is derived from an EMBL/GenBank/DDBJ whole genome shotgun (WGS) entry which is preliminary data.</text>
</comment>
<sequence length="115" mass="13709">MEKRQIGNLGEEIARKYLEGLGWILFKHNWYCKYGELDLILIKNRYLLFVEVKATNSKYTDPAYQITPHKLLKLYKSINLFCIEYALFGYESQLDAITINFSTKKLRHYYNITVD</sequence>
<dbReference type="InterPro" id="IPR003509">
    <property type="entry name" value="UPF0102_YraN-like"/>
</dbReference>
<dbReference type="Pfam" id="PF02021">
    <property type="entry name" value="UPF0102"/>
    <property type="match status" value="1"/>
</dbReference>
<dbReference type="Gene3D" id="3.40.1350.10">
    <property type="match status" value="1"/>
</dbReference>
<reference evidence="3" key="2">
    <citation type="journal article" date="2021" name="Microbiome">
        <title>Successional dynamics and alternative stable states in a saline activated sludge microbial community over 9 years.</title>
        <authorList>
            <person name="Wang Y."/>
            <person name="Ye J."/>
            <person name="Ju F."/>
            <person name="Liu L."/>
            <person name="Boyd J.A."/>
            <person name="Deng Y."/>
            <person name="Parks D.H."/>
            <person name="Jiang X."/>
            <person name="Yin X."/>
            <person name="Woodcroft B.J."/>
            <person name="Tyson G.W."/>
            <person name="Hugenholtz P."/>
            <person name="Polz M.F."/>
            <person name="Zhang T."/>
        </authorList>
    </citation>
    <scope>NUCLEOTIDE SEQUENCE</scope>
    <source>
        <strain evidence="3">HKST-UBA79</strain>
    </source>
</reference>
<dbReference type="EMBL" id="JAGQNX010000038">
    <property type="protein sequence ID" value="MCA9308139.1"/>
    <property type="molecule type" value="Genomic_DNA"/>
</dbReference>
<dbReference type="InterPro" id="IPR011335">
    <property type="entry name" value="Restrct_endonuc-II-like"/>
</dbReference>
<dbReference type="PANTHER" id="PTHR34039:SF1">
    <property type="entry name" value="UPF0102 PROTEIN YRAN"/>
    <property type="match status" value="1"/>
</dbReference>
<proteinExistence type="inferred from homology"/>
<dbReference type="GO" id="GO:0003676">
    <property type="term" value="F:nucleic acid binding"/>
    <property type="evidence" value="ECO:0007669"/>
    <property type="project" value="InterPro"/>
</dbReference>
<name>A0A955EDH6_UNCKA</name>
<protein>
    <recommendedName>
        <fullName evidence="2">UPF0102 protein KC980_01375</fullName>
    </recommendedName>
</protein>
<dbReference type="AlphaFoldDB" id="A0A955EDH6"/>
<gene>
    <name evidence="3" type="ORF">KC980_01375</name>
</gene>
<comment type="similarity">
    <text evidence="1 2">Belongs to the UPF0102 family.</text>
</comment>
<evidence type="ECO:0000256" key="1">
    <source>
        <dbReference type="ARBA" id="ARBA00006738"/>
    </source>
</evidence>
<dbReference type="InterPro" id="IPR011856">
    <property type="entry name" value="tRNA_endonuc-like_dom_sf"/>
</dbReference>
<evidence type="ECO:0000313" key="4">
    <source>
        <dbReference type="Proteomes" id="UP000740557"/>
    </source>
</evidence>
<dbReference type="PANTHER" id="PTHR34039">
    <property type="entry name" value="UPF0102 PROTEIN YRAN"/>
    <property type="match status" value="1"/>
</dbReference>
<evidence type="ECO:0000256" key="2">
    <source>
        <dbReference type="HAMAP-Rule" id="MF_00048"/>
    </source>
</evidence>
<reference evidence="3" key="1">
    <citation type="submission" date="2020-04" db="EMBL/GenBank/DDBJ databases">
        <authorList>
            <person name="Zhang T."/>
        </authorList>
    </citation>
    <scope>NUCLEOTIDE SEQUENCE</scope>
    <source>
        <strain evidence="3">HKST-UBA79</strain>
    </source>
</reference>
<dbReference type="Proteomes" id="UP000740557">
    <property type="component" value="Unassembled WGS sequence"/>
</dbReference>
<organism evidence="3 4">
    <name type="scientific">candidate division WWE3 bacterium</name>
    <dbReference type="NCBI Taxonomy" id="2053526"/>
    <lineage>
        <taxon>Bacteria</taxon>
        <taxon>Katanobacteria</taxon>
    </lineage>
</organism>
<dbReference type="SUPFAM" id="SSF52980">
    <property type="entry name" value="Restriction endonuclease-like"/>
    <property type="match status" value="1"/>
</dbReference>
<dbReference type="HAMAP" id="MF_00048">
    <property type="entry name" value="UPF0102"/>
    <property type="match status" value="1"/>
</dbReference>
<evidence type="ECO:0000313" key="3">
    <source>
        <dbReference type="EMBL" id="MCA9308139.1"/>
    </source>
</evidence>
<accession>A0A955EDH6</accession>